<organism evidence="1 2">
    <name type="scientific">Leptospira wolffii</name>
    <dbReference type="NCBI Taxonomy" id="409998"/>
    <lineage>
        <taxon>Bacteria</taxon>
        <taxon>Pseudomonadati</taxon>
        <taxon>Spirochaetota</taxon>
        <taxon>Spirochaetia</taxon>
        <taxon>Leptospirales</taxon>
        <taxon>Leptospiraceae</taxon>
        <taxon>Leptospira</taxon>
    </lineage>
</organism>
<gene>
    <name evidence="1" type="ORF">CH371_15505</name>
</gene>
<evidence type="ECO:0008006" key="3">
    <source>
        <dbReference type="Google" id="ProtNLM"/>
    </source>
</evidence>
<protein>
    <recommendedName>
        <fullName evidence="3">TIGR04255 family protein</fullName>
    </recommendedName>
</protein>
<dbReference type="RefSeq" id="WP_100759701.1">
    <property type="nucleotide sequence ID" value="NZ_NPDT01000007.1"/>
</dbReference>
<dbReference type="Proteomes" id="UP000231912">
    <property type="component" value="Unassembled WGS sequence"/>
</dbReference>
<dbReference type="AlphaFoldDB" id="A0A2M9Z909"/>
<accession>A0A2M9Z909</accession>
<comment type="caution">
    <text evidence="1">The sequence shown here is derived from an EMBL/GenBank/DDBJ whole genome shotgun (WGS) entry which is preliminary data.</text>
</comment>
<name>A0A2M9Z909_9LEPT</name>
<sequence>MEFRIENSQIAVFFPRIPTIRRKAFELEELLSARFLTPFSMIQVPDEAPEDIPRIQAQTKNGHTTLTISQSNISLITNFNGGFESDWSKVNDYLIKNFDLIYEIARKVGASSFLYTGFTVNLFFPFKNEGEVMQHINRIFFPDKRLLNLYEFNFRFVQRKGDVYFVNYMLSSTVKYLSQGIPLRPVPAYLIPSEFGITLNIDINDRYGSNFEREYLSNQTNGTKLIEYMNEVVGTKIEKLMKEGDINV</sequence>
<evidence type="ECO:0000313" key="2">
    <source>
        <dbReference type="Proteomes" id="UP000231912"/>
    </source>
</evidence>
<reference evidence="1 2" key="1">
    <citation type="submission" date="2017-07" db="EMBL/GenBank/DDBJ databases">
        <title>Leptospira spp. isolated from tropical soils.</title>
        <authorList>
            <person name="Thibeaux R."/>
            <person name="Iraola G."/>
            <person name="Ferres I."/>
            <person name="Bierque E."/>
            <person name="Girault D."/>
            <person name="Soupe-Gilbert M.-E."/>
            <person name="Picardeau M."/>
            <person name="Goarant C."/>
        </authorList>
    </citation>
    <scope>NUCLEOTIDE SEQUENCE [LARGE SCALE GENOMIC DNA]</scope>
    <source>
        <strain evidence="1 2">FH2-C-A2</strain>
    </source>
</reference>
<proteinExistence type="predicted"/>
<evidence type="ECO:0000313" key="1">
    <source>
        <dbReference type="EMBL" id="PJZ64908.1"/>
    </source>
</evidence>
<dbReference type="EMBL" id="NPDT01000007">
    <property type="protein sequence ID" value="PJZ64908.1"/>
    <property type="molecule type" value="Genomic_DNA"/>
</dbReference>